<gene>
    <name evidence="4" type="ORF">AWC35_02785</name>
</gene>
<keyword evidence="5" id="KW-1185">Reference proteome</keyword>
<sequence length="215" mass="24336">MRKGSDILREHIITEAAAILQSQGYEALTFRLLASRLGCVERALLNHFAHPEELLTAVIRTYATRHLTQAVSVISDTQSYPLRTMLTRFGVRMLLVLQDDRDALDIYRRVLSDAACTNIGLLFYEAGFRDALEKLTQALDIAMVRREIRLGDPRIMAQQLLSLFFAVGEIRLLEREPEPINLCQIRKMVREAVHVFLYGAAVRPDATRGRAKGGE</sequence>
<name>A0A250AWP4_9GAMM</name>
<feature type="domain" description="HTH tetR-type" evidence="3">
    <location>
        <begin position="6"/>
        <end position="66"/>
    </location>
</feature>
<dbReference type="AlphaFoldDB" id="A0A250AWP4"/>
<organism evidence="4 5">
    <name type="scientific">Gibbsiella quercinecans</name>
    <dbReference type="NCBI Taxonomy" id="929813"/>
    <lineage>
        <taxon>Bacteria</taxon>
        <taxon>Pseudomonadati</taxon>
        <taxon>Pseudomonadota</taxon>
        <taxon>Gammaproteobacteria</taxon>
        <taxon>Enterobacterales</taxon>
        <taxon>Yersiniaceae</taxon>
        <taxon>Gibbsiella</taxon>
    </lineage>
</organism>
<dbReference type="Gene3D" id="1.10.357.10">
    <property type="entry name" value="Tetracycline Repressor, domain 2"/>
    <property type="match status" value="1"/>
</dbReference>
<dbReference type="GO" id="GO:0000976">
    <property type="term" value="F:transcription cis-regulatory region binding"/>
    <property type="evidence" value="ECO:0007669"/>
    <property type="project" value="TreeGrafter"/>
</dbReference>
<keyword evidence="1 2" id="KW-0238">DNA-binding</keyword>
<dbReference type="InterPro" id="IPR001647">
    <property type="entry name" value="HTH_TetR"/>
</dbReference>
<evidence type="ECO:0000256" key="1">
    <source>
        <dbReference type="ARBA" id="ARBA00023125"/>
    </source>
</evidence>
<dbReference type="InterPro" id="IPR050109">
    <property type="entry name" value="HTH-type_TetR-like_transc_reg"/>
</dbReference>
<evidence type="ECO:0000313" key="5">
    <source>
        <dbReference type="Proteomes" id="UP000217182"/>
    </source>
</evidence>
<dbReference type="Proteomes" id="UP000217182">
    <property type="component" value="Chromosome"/>
</dbReference>
<dbReference type="GO" id="GO:0003700">
    <property type="term" value="F:DNA-binding transcription factor activity"/>
    <property type="evidence" value="ECO:0007669"/>
    <property type="project" value="TreeGrafter"/>
</dbReference>
<dbReference type="Pfam" id="PF00440">
    <property type="entry name" value="TetR_N"/>
    <property type="match status" value="1"/>
</dbReference>
<dbReference type="Pfam" id="PF14246">
    <property type="entry name" value="TetR_C_7"/>
    <property type="match status" value="1"/>
</dbReference>
<dbReference type="PROSITE" id="PS50977">
    <property type="entry name" value="HTH_TETR_2"/>
    <property type="match status" value="1"/>
</dbReference>
<dbReference type="PANTHER" id="PTHR30055:SF146">
    <property type="entry name" value="HTH-TYPE TRANSCRIPTIONAL DUAL REGULATOR CECR"/>
    <property type="match status" value="1"/>
</dbReference>
<dbReference type="InterPro" id="IPR039536">
    <property type="entry name" value="TetR_C_Proteobacteria"/>
</dbReference>
<dbReference type="Gene3D" id="1.10.10.60">
    <property type="entry name" value="Homeodomain-like"/>
    <property type="match status" value="1"/>
</dbReference>
<feature type="DNA-binding region" description="H-T-H motif" evidence="2">
    <location>
        <begin position="29"/>
        <end position="48"/>
    </location>
</feature>
<evidence type="ECO:0000259" key="3">
    <source>
        <dbReference type="PROSITE" id="PS50977"/>
    </source>
</evidence>
<dbReference type="KEGG" id="gqu:AWC35_02785"/>
<evidence type="ECO:0000256" key="2">
    <source>
        <dbReference type="PROSITE-ProRule" id="PRU00335"/>
    </source>
</evidence>
<proteinExistence type="predicted"/>
<dbReference type="EMBL" id="CP014136">
    <property type="protein sequence ID" value="ATA18359.1"/>
    <property type="molecule type" value="Genomic_DNA"/>
</dbReference>
<protein>
    <recommendedName>
        <fullName evidence="3">HTH tetR-type domain-containing protein</fullName>
    </recommendedName>
</protein>
<reference evidence="4 5" key="1">
    <citation type="submission" date="2016-01" db="EMBL/GenBank/DDBJ databases">
        <authorList>
            <person name="Oliw E.H."/>
        </authorList>
    </citation>
    <scope>NUCLEOTIDE SEQUENCE [LARGE SCALE GENOMIC DNA]</scope>
    <source>
        <strain evidence="4 5">FRB97</strain>
    </source>
</reference>
<evidence type="ECO:0000313" key="4">
    <source>
        <dbReference type="EMBL" id="ATA18359.1"/>
    </source>
</evidence>
<dbReference type="PANTHER" id="PTHR30055">
    <property type="entry name" value="HTH-TYPE TRANSCRIPTIONAL REGULATOR RUTR"/>
    <property type="match status" value="1"/>
</dbReference>
<dbReference type="SUPFAM" id="SSF46689">
    <property type="entry name" value="Homeodomain-like"/>
    <property type="match status" value="1"/>
</dbReference>
<accession>A0A250AWP4</accession>
<dbReference type="InterPro" id="IPR009057">
    <property type="entry name" value="Homeodomain-like_sf"/>
</dbReference>